<accession>A0A6A5BZA0</accession>
<dbReference type="VEuPathDB" id="AmoebaDB:NfTy_049810"/>
<keyword evidence="1" id="KW-1133">Transmembrane helix</keyword>
<feature type="transmembrane region" description="Helical" evidence="1">
    <location>
        <begin position="465"/>
        <end position="483"/>
    </location>
</feature>
<gene>
    <name evidence="2" type="ORF">FDP41_001034</name>
</gene>
<feature type="transmembrane region" description="Helical" evidence="1">
    <location>
        <begin position="30"/>
        <end position="50"/>
    </location>
</feature>
<name>A0A6A5BZA0_NAEFO</name>
<organism evidence="2 3">
    <name type="scientific">Naegleria fowleri</name>
    <name type="common">Brain eating amoeba</name>
    <dbReference type="NCBI Taxonomy" id="5763"/>
    <lineage>
        <taxon>Eukaryota</taxon>
        <taxon>Discoba</taxon>
        <taxon>Heterolobosea</taxon>
        <taxon>Tetramitia</taxon>
        <taxon>Eutetramitia</taxon>
        <taxon>Vahlkampfiidae</taxon>
        <taxon>Naegleria</taxon>
    </lineage>
</organism>
<dbReference type="AlphaFoldDB" id="A0A6A5BZA0"/>
<keyword evidence="3" id="KW-1185">Reference proteome</keyword>
<dbReference type="EMBL" id="VFQX01000022">
    <property type="protein sequence ID" value="KAF0979881.1"/>
    <property type="molecule type" value="Genomic_DNA"/>
</dbReference>
<dbReference type="Proteomes" id="UP000444721">
    <property type="component" value="Unassembled WGS sequence"/>
</dbReference>
<dbReference type="RefSeq" id="XP_044564594.1">
    <property type="nucleotide sequence ID" value="XM_044700627.1"/>
</dbReference>
<evidence type="ECO:0000256" key="1">
    <source>
        <dbReference type="SAM" id="Phobius"/>
    </source>
</evidence>
<keyword evidence="1" id="KW-0472">Membrane</keyword>
<dbReference type="VEuPathDB" id="AmoebaDB:NF0013320"/>
<dbReference type="VEuPathDB" id="AmoebaDB:FDP41_001034"/>
<proteinExistence type="predicted"/>
<protein>
    <submittedName>
        <fullName evidence="2">Uncharacterized protein</fullName>
    </submittedName>
</protein>
<evidence type="ECO:0000313" key="2">
    <source>
        <dbReference type="EMBL" id="KAF0979881.1"/>
    </source>
</evidence>
<keyword evidence="1" id="KW-0812">Transmembrane</keyword>
<dbReference type="OrthoDB" id="10387418at2759"/>
<sequence length="484" mass="54672">MHTRLKTIRAFSNTNSIIFTQTSSSSHDCLSLHFFLVVLFFLFLFSHVLLVSNGEQILFGGSFTLSASSKQQQEIHLFENTIQNLALYNTETSSVTPFYKTPPDGPIHVVLYESKCDMLFVGGRFTSIDGVKTGPIAVKIAASSGNSTSNLWTSLNVFDRDIYMGEWSANATVLDIKVFYNNVFKQCQPSILMAGQFTKAAGIDNVNNVVMIDTNSLKWDLFASAGVRGVRGTCVNTVLIHDDNYIFMWVGIFQNNHVYEDVFVIGGAFTAPKQYLFLYKPSKSIHYIRHFKKRVILLSPFQVFDDDSTMFGIRKMDIYQDQLYMAGEFVYQSDWGEIMNFLSPNINGYVSSEQWNTSQRLFTNTTIHTLSLCKPPFKFCSKGSYVIAKRDFEISPNHNNHSDDHVYYYKDFLSLVLYKENDNKNSMDSSITIDLFVEASSSEMDTQVIHSAIFLANSCSTTTTIPTAAFSLLSLVLVHVVFVI</sequence>
<comment type="caution">
    <text evidence="2">The sequence shown here is derived from an EMBL/GenBank/DDBJ whole genome shotgun (WGS) entry which is preliminary data.</text>
</comment>
<evidence type="ECO:0000313" key="3">
    <source>
        <dbReference type="Proteomes" id="UP000444721"/>
    </source>
</evidence>
<dbReference type="GeneID" id="68108252"/>
<reference evidence="2 3" key="1">
    <citation type="journal article" date="2019" name="Sci. Rep.">
        <title>Nanopore sequencing improves the draft genome of the human pathogenic amoeba Naegleria fowleri.</title>
        <authorList>
            <person name="Liechti N."/>
            <person name="Schurch N."/>
            <person name="Bruggmann R."/>
            <person name="Wittwer M."/>
        </authorList>
    </citation>
    <scope>NUCLEOTIDE SEQUENCE [LARGE SCALE GENOMIC DNA]</scope>
    <source>
        <strain evidence="2 3">ATCC 30894</strain>
    </source>
</reference>